<accession>A0A7R9BPA7</accession>
<name>A0A7R9BPA7_9CRUS</name>
<evidence type="ECO:0008006" key="4">
    <source>
        <dbReference type="Google" id="ProtNLM"/>
    </source>
</evidence>
<sequence>MGLNPDANRGVPMKAYFTNGTSSEVRRFTVDEDVSTNVEYLFEKLRSIFPSLRFKPFRVSWKGDDVLISSDGELMEALSEYAQTRNFSDSYVPAMPFKLCVITAERRNFEASDAAAGLFVIPENILNIYLTAFGLKKDEHKGNANEDAKEFCCKQQFRVGKHHHHGNKGHNRCGSHPSHSRHGACCSNRHSCHHRGSTSDASDDSEDQAHAFDADVEHWHRAWRSIMNSVAGRQGACWQETTQEMIPTMLSAGFNLNQLMETLTANGNGCGLAEAASNNGADGASGEKNVGEGASSSASDPQKKEQRSENEPRSHSSQQGDVPLFNNLFDFMKMFNLNPNENASMKDVMGLFGDFIGNVEREHGSRGHCHGGNPAFMRTRRCGNKGASGGSENPQVPTQHAKTTDAASSEGNHEAPYPKTSGVVVDVDIDDGVPNNSGNASGEKSAEQSPGAVAAEWTMVDKEPTPEKQDDTAKETGARPKVRNVEIVKGPTDLYPNVAGGKKTVENPATMRHAGNHYASESIHGFVPHESYDVIIILSALPNVTRNFGANASIVSKD</sequence>
<feature type="region of interest" description="Disordered" evidence="1">
    <location>
        <begin position="278"/>
        <end position="322"/>
    </location>
</feature>
<reference evidence="2" key="1">
    <citation type="submission" date="2020-11" db="EMBL/GenBank/DDBJ databases">
        <authorList>
            <person name="Tran Van P."/>
        </authorList>
    </citation>
    <scope>NUCLEOTIDE SEQUENCE</scope>
</reference>
<feature type="region of interest" description="Disordered" evidence="1">
    <location>
        <begin position="381"/>
        <end position="452"/>
    </location>
</feature>
<dbReference type="EMBL" id="CAJPEX010001434">
    <property type="protein sequence ID" value="CAG0919152.1"/>
    <property type="molecule type" value="Genomic_DNA"/>
</dbReference>
<dbReference type="Gene3D" id="3.10.20.90">
    <property type="entry name" value="Phosphatidylinositol 3-kinase Catalytic Subunit, Chain A, domain 1"/>
    <property type="match status" value="1"/>
</dbReference>
<dbReference type="EMBL" id="OA883471">
    <property type="protein sequence ID" value="CAD7279000.1"/>
    <property type="molecule type" value="Genomic_DNA"/>
</dbReference>
<evidence type="ECO:0000313" key="3">
    <source>
        <dbReference type="Proteomes" id="UP000678499"/>
    </source>
</evidence>
<dbReference type="Proteomes" id="UP000678499">
    <property type="component" value="Unassembled WGS sequence"/>
</dbReference>
<evidence type="ECO:0000256" key="1">
    <source>
        <dbReference type="SAM" id="MobiDB-lite"/>
    </source>
</evidence>
<protein>
    <recommendedName>
        <fullName evidence="4">PB1 domain-containing protein</fullName>
    </recommendedName>
</protein>
<dbReference type="AlphaFoldDB" id="A0A7R9BPA7"/>
<feature type="compositionally biased region" description="Basic and acidic residues" evidence="1">
    <location>
        <begin position="301"/>
        <end position="314"/>
    </location>
</feature>
<dbReference type="OrthoDB" id="441278at2759"/>
<proteinExistence type="predicted"/>
<keyword evidence="3" id="KW-1185">Reference proteome</keyword>
<dbReference type="SUPFAM" id="SSF54277">
    <property type="entry name" value="CAD &amp; PB1 domains"/>
    <property type="match status" value="1"/>
</dbReference>
<feature type="compositionally biased region" description="Polar residues" evidence="1">
    <location>
        <begin position="390"/>
        <end position="410"/>
    </location>
</feature>
<organism evidence="2">
    <name type="scientific">Notodromas monacha</name>
    <dbReference type="NCBI Taxonomy" id="399045"/>
    <lineage>
        <taxon>Eukaryota</taxon>
        <taxon>Metazoa</taxon>
        <taxon>Ecdysozoa</taxon>
        <taxon>Arthropoda</taxon>
        <taxon>Crustacea</taxon>
        <taxon>Oligostraca</taxon>
        <taxon>Ostracoda</taxon>
        <taxon>Podocopa</taxon>
        <taxon>Podocopida</taxon>
        <taxon>Cypridocopina</taxon>
        <taxon>Cypridoidea</taxon>
        <taxon>Cyprididae</taxon>
        <taxon>Notodromas</taxon>
    </lineage>
</organism>
<gene>
    <name evidence="2" type="ORF">NMOB1V02_LOCUS6687</name>
</gene>
<feature type="compositionally biased region" description="Low complexity" evidence="1">
    <location>
        <begin position="278"/>
        <end position="287"/>
    </location>
</feature>
<evidence type="ECO:0000313" key="2">
    <source>
        <dbReference type="EMBL" id="CAD7279000.1"/>
    </source>
</evidence>